<evidence type="ECO:0000256" key="3">
    <source>
        <dbReference type="ARBA" id="ARBA00022692"/>
    </source>
</evidence>
<keyword evidence="5 6" id="KW-0472">Membrane</keyword>
<dbReference type="InterPro" id="IPR052027">
    <property type="entry name" value="PspC"/>
</dbReference>
<dbReference type="STRING" id="1218493.JF76_13060"/>
<evidence type="ECO:0000313" key="9">
    <source>
        <dbReference type="EMBL" id="KJY55220.1"/>
    </source>
</evidence>
<sequence>MQKRLTKSEDKIVSGVFGGVAEYFGWDKAWTRIGGGALILFSFFTGLLLYIIAAIVMPEKDHGNDTPDGEFHKY</sequence>
<dbReference type="PANTHER" id="PTHR33885:SF3">
    <property type="entry name" value="PHAGE SHOCK PROTEIN C"/>
    <property type="match status" value="1"/>
</dbReference>
<evidence type="ECO:0000256" key="4">
    <source>
        <dbReference type="ARBA" id="ARBA00022989"/>
    </source>
</evidence>
<organism evidence="9 10">
    <name type="scientific">Lactobacillus kullabergensis</name>
    <dbReference type="NCBI Taxonomy" id="1218493"/>
    <lineage>
        <taxon>Bacteria</taxon>
        <taxon>Bacillati</taxon>
        <taxon>Bacillota</taxon>
        <taxon>Bacilli</taxon>
        <taxon>Lactobacillales</taxon>
        <taxon>Lactobacillaceae</taxon>
        <taxon>Lactobacillus</taxon>
    </lineage>
</organism>
<dbReference type="Pfam" id="PF04024">
    <property type="entry name" value="PspC"/>
    <property type="match status" value="1"/>
</dbReference>
<evidence type="ECO:0000313" key="8">
    <source>
        <dbReference type="EMBL" id="AWM75622.1"/>
    </source>
</evidence>
<dbReference type="EMBL" id="JXBY01000020">
    <property type="protein sequence ID" value="KJY55220.1"/>
    <property type="molecule type" value="Genomic_DNA"/>
</dbReference>
<evidence type="ECO:0000256" key="1">
    <source>
        <dbReference type="ARBA" id="ARBA00004162"/>
    </source>
</evidence>
<comment type="subcellular location">
    <subcellularLocation>
        <location evidence="1">Cell membrane</location>
        <topology evidence="1">Single-pass membrane protein</topology>
    </subcellularLocation>
</comment>
<gene>
    <name evidence="8" type="ORF">DKL58_06355</name>
    <name evidence="9" type="ORF">JF76_13060</name>
</gene>
<dbReference type="RefSeq" id="WP_045928355.1">
    <property type="nucleotide sequence ID" value="NZ_CP029477.1"/>
</dbReference>
<feature type="domain" description="Phage shock protein PspC N-terminal" evidence="7">
    <location>
        <begin position="3"/>
        <end position="60"/>
    </location>
</feature>
<keyword evidence="2" id="KW-1003">Cell membrane</keyword>
<keyword evidence="11" id="KW-1185">Reference proteome</keyword>
<dbReference type="PATRIC" id="fig|1218493.3.peg.1366"/>
<keyword evidence="3 6" id="KW-0812">Transmembrane</keyword>
<evidence type="ECO:0000313" key="10">
    <source>
        <dbReference type="Proteomes" id="UP000033533"/>
    </source>
</evidence>
<dbReference type="OrthoDB" id="9815286at2"/>
<dbReference type="GO" id="GO:0005886">
    <property type="term" value="C:plasma membrane"/>
    <property type="evidence" value="ECO:0007669"/>
    <property type="project" value="UniProtKB-SubCell"/>
</dbReference>
<reference evidence="9 10" key="1">
    <citation type="submission" date="2014-12" db="EMBL/GenBank/DDBJ databases">
        <title>Comparative genomics of the lactic acid bacteria isolated from the honey bee gut.</title>
        <authorList>
            <person name="Ellegaard K.M."/>
            <person name="Tamarit D."/>
            <person name="Javelind E."/>
            <person name="Olofsson T."/>
            <person name="Andersson S.G."/>
            <person name="Vasquez A."/>
        </authorList>
    </citation>
    <scope>NUCLEOTIDE SEQUENCE [LARGE SCALE GENOMIC DNA]</scope>
    <source>
        <strain evidence="9 10">Biut2</strain>
    </source>
</reference>
<evidence type="ECO:0000313" key="11">
    <source>
        <dbReference type="Proteomes" id="UP000246036"/>
    </source>
</evidence>
<evidence type="ECO:0000256" key="5">
    <source>
        <dbReference type="ARBA" id="ARBA00023136"/>
    </source>
</evidence>
<protein>
    <submittedName>
        <fullName evidence="8">PspC domain-containing protein</fullName>
    </submittedName>
</protein>
<dbReference type="KEGG" id="lkl:DKL58_06355"/>
<accession>A0A0F4L9C6</accession>
<feature type="transmembrane region" description="Helical" evidence="6">
    <location>
        <begin position="37"/>
        <end position="57"/>
    </location>
</feature>
<dbReference type="EMBL" id="CP029477">
    <property type="protein sequence ID" value="AWM75622.1"/>
    <property type="molecule type" value="Genomic_DNA"/>
</dbReference>
<name>A0A0F4L9C6_9LACO</name>
<dbReference type="AlphaFoldDB" id="A0A0F4L9C6"/>
<evidence type="ECO:0000256" key="6">
    <source>
        <dbReference type="SAM" id="Phobius"/>
    </source>
</evidence>
<evidence type="ECO:0000256" key="2">
    <source>
        <dbReference type="ARBA" id="ARBA00022475"/>
    </source>
</evidence>
<proteinExistence type="predicted"/>
<dbReference type="Proteomes" id="UP000033533">
    <property type="component" value="Unassembled WGS sequence"/>
</dbReference>
<keyword evidence="4 6" id="KW-1133">Transmembrane helix</keyword>
<dbReference type="HOGENOM" id="CLU_143433_3_1_9"/>
<reference evidence="8 11" key="2">
    <citation type="submission" date="2018-05" db="EMBL/GenBank/DDBJ databases">
        <title>Reference genomes for bee gut microbiota database.</title>
        <authorList>
            <person name="Ellegaard K.M."/>
        </authorList>
    </citation>
    <scope>NUCLEOTIDE SEQUENCE [LARGE SCALE GENOMIC DNA]</scope>
    <source>
        <strain evidence="8 11">ESL0186</strain>
    </source>
</reference>
<dbReference type="Proteomes" id="UP000246036">
    <property type="component" value="Chromosome"/>
</dbReference>
<dbReference type="PANTHER" id="PTHR33885">
    <property type="entry name" value="PHAGE SHOCK PROTEIN C"/>
    <property type="match status" value="1"/>
</dbReference>
<dbReference type="InterPro" id="IPR007168">
    <property type="entry name" value="Phageshock_PspC_N"/>
</dbReference>
<evidence type="ECO:0000259" key="7">
    <source>
        <dbReference type="Pfam" id="PF04024"/>
    </source>
</evidence>